<feature type="compositionally biased region" description="Acidic residues" evidence="1">
    <location>
        <begin position="745"/>
        <end position="760"/>
    </location>
</feature>
<comment type="caution">
    <text evidence="2">The sequence shown here is derived from an EMBL/GenBank/DDBJ whole genome shotgun (WGS) entry which is preliminary data.</text>
</comment>
<feature type="compositionally biased region" description="Polar residues" evidence="1">
    <location>
        <begin position="407"/>
        <end position="419"/>
    </location>
</feature>
<feature type="region of interest" description="Disordered" evidence="1">
    <location>
        <begin position="562"/>
        <end position="866"/>
    </location>
</feature>
<feature type="region of interest" description="Disordered" evidence="1">
    <location>
        <begin position="478"/>
        <end position="501"/>
    </location>
</feature>
<dbReference type="eggNOG" id="ENOG502RW6K">
    <property type="taxonomic scope" value="Eukaryota"/>
</dbReference>
<dbReference type="OrthoDB" id="4156398at2759"/>
<evidence type="ECO:0000313" key="2">
    <source>
        <dbReference type="EMBL" id="EXJ91358.1"/>
    </source>
</evidence>
<feature type="compositionally biased region" description="Basic residues" evidence="1">
    <location>
        <begin position="323"/>
        <end position="340"/>
    </location>
</feature>
<sequence length="905" mass="100202">MSNPTWTITSTKRKTKSATPFSRKRPRLNDIKGKLGSSRRPGDSQQTLTQAQWLTPPATSFEEEEIVCSEPTEKPRSTAKSTTTDRRRPLKKRDSTLTQMDFLSFPPPDDADFDDTMLPPAEPKIRALPQLDGTYDSPRKPRKRKATPSMAAPPAKRKDVPMNTESQDYQPSRRKRKVEVEDEEPSSSSRRASRRLATKKEVFSDPVQNLAYFEEAFGTTTPQNEQHKEKRGASLGYPLEIKDSLDDDDDLIYSGPTSHEPTLLPKTPKKNRAIVLSSQSPESLPPSTRRTDRRTTELPTVSQRTPLAERSVNIPLGPVSKLSPRKPRRVRKRSAKKKQKIVTLKLPKRTEPRRSPRVEDSQIDLWSIPLSSSPRQAGHRTGTGKFPQQAQNPVQVARQMNEAEIPATSQPQNVQSSPPDTEPQDTLPDIVELLGPIVPEECAGMQAEKTGEQQGTLTRDAAAEPIVRDFAFSPIKERIGHTRVPHEANDLPSESRNSSRDEVICAEEADVKDIDDADFGSPIANDTQFSVAVEYRISSPAPMEPLKPADTLSVAALELSIHSPSSTGPDRAMPMPTLAEDAEPLQTPLPLPRLVEQSTAKSPAKVVPDSEDESDEISLPNHGTSHQSSTHVSTTKLPLNDIGHSSSSASLLSTEPATPRSVHPASLHRPSQMSTQEPTQGYLNMASYPTLHVEGGSDEDKAEKITIKDSSSCHVSMTQLPQYNGQSQSQVNIDLGLDEVFHPAEDEDGDEEEGDLDLDLDPPTLRLSKKPDFVMINDDEELVTPRQQRAGSRADQNKAADVQVEDDDIDDHHEHPGGFSQKRAVADDQSPIRSSQSISIPSSPNPPQLTREYSPIPGFNNETQSNFTQNGHVTAAYIHRQHEAGVLPKWFIPQPYQVPGYTRRR</sequence>
<organism evidence="2 3">
    <name type="scientific">Capronia coronata CBS 617.96</name>
    <dbReference type="NCBI Taxonomy" id="1182541"/>
    <lineage>
        <taxon>Eukaryota</taxon>
        <taxon>Fungi</taxon>
        <taxon>Dikarya</taxon>
        <taxon>Ascomycota</taxon>
        <taxon>Pezizomycotina</taxon>
        <taxon>Eurotiomycetes</taxon>
        <taxon>Chaetothyriomycetidae</taxon>
        <taxon>Chaetothyriales</taxon>
        <taxon>Herpotrichiellaceae</taxon>
        <taxon>Capronia</taxon>
    </lineage>
</organism>
<feature type="compositionally biased region" description="Basic and acidic residues" evidence="1">
    <location>
        <begin position="83"/>
        <end position="95"/>
    </location>
</feature>
<name>W9YFS2_9EURO</name>
<accession>W9YFS2</accession>
<protein>
    <submittedName>
        <fullName evidence="2">Uncharacterized protein</fullName>
    </submittedName>
</protein>
<feature type="compositionally biased region" description="Polar residues" evidence="1">
    <location>
        <begin position="669"/>
        <end position="682"/>
    </location>
</feature>
<feature type="compositionally biased region" description="Basic and acidic residues" evidence="1">
    <location>
        <begin position="348"/>
        <end position="360"/>
    </location>
</feature>
<proteinExistence type="predicted"/>
<reference evidence="2 3" key="1">
    <citation type="submission" date="2013-03" db="EMBL/GenBank/DDBJ databases">
        <title>The Genome Sequence of Capronia coronata CBS 617.96.</title>
        <authorList>
            <consortium name="The Broad Institute Genomics Platform"/>
            <person name="Cuomo C."/>
            <person name="de Hoog S."/>
            <person name="Gorbushina A."/>
            <person name="Walker B."/>
            <person name="Young S.K."/>
            <person name="Zeng Q."/>
            <person name="Gargeya S."/>
            <person name="Fitzgerald M."/>
            <person name="Haas B."/>
            <person name="Abouelleil A."/>
            <person name="Allen A.W."/>
            <person name="Alvarado L."/>
            <person name="Arachchi H.M."/>
            <person name="Berlin A.M."/>
            <person name="Chapman S.B."/>
            <person name="Gainer-Dewar J."/>
            <person name="Goldberg J."/>
            <person name="Griggs A."/>
            <person name="Gujja S."/>
            <person name="Hansen M."/>
            <person name="Howarth C."/>
            <person name="Imamovic A."/>
            <person name="Ireland A."/>
            <person name="Larimer J."/>
            <person name="McCowan C."/>
            <person name="Murphy C."/>
            <person name="Pearson M."/>
            <person name="Poon T.W."/>
            <person name="Priest M."/>
            <person name="Roberts A."/>
            <person name="Saif S."/>
            <person name="Shea T."/>
            <person name="Sisk P."/>
            <person name="Sykes S."/>
            <person name="Wortman J."/>
            <person name="Nusbaum C."/>
            <person name="Birren B."/>
        </authorList>
    </citation>
    <scope>NUCLEOTIDE SEQUENCE [LARGE SCALE GENOMIC DNA]</scope>
    <source>
        <strain evidence="2 3">CBS 617.96</strain>
    </source>
</reference>
<feature type="compositionally biased region" description="Basic and acidic residues" evidence="1">
    <location>
        <begin position="698"/>
        <end position="707"/>
    </location>
</feature>
<feature type="compositionally biased region" description="Low complexity" evidence="1">
    <location>
        <begin position="622"/>
        <end position="635"/>
    </location>
</feature>
<feature type="compositionally biased region" description="Low complexity" evidence="1">
    <location>
        <begin position="276"/>
        <end position="288"/>
    </location>
</feature>
<dbReference type="EMBL" id="AMWN01000003">
    <property type="protein sequence ID" value="EXJ91358.1"/>
    <property type="molecule type" value="Genomic_DNA"/>
</dbReference>
<dbReference type="GeneID" id="19159351"/>
<feature type="compositionally biased region" description="Polar residues" evidence="1">
    <location>
        <begin position="43"/>
        <end position="53"/>
    </location>
</feature>
<evidence type="ECO:0000313" key="3">
    <source>
        <dbReference type="Proteomes" id="UP000019484"/>
    </source>
</evidence>
<feature type="compositionally biased region" description="Low complexity" evidence="1">
    <location>
        <begin position="829"/>
        <end position="842"/>
    </location>
</feature>
<feature type="compositionally biased region" description="Polar residues" evidence="1">
    <location>
        <begin position="708"/>
        <end position="732"/>
    </location>
</feature>
<dbReference type="Proteomes" id="UP000019484">
    <property type="component" value="Unassembled WGS sequence"/>
</dbReference>
<dbReference type="HOGENOM" id="CLU_330370_0_0_1"/>
<feature type="compositionally biased region" description="Polar residues" evidence="1">
    <location>
        <begin position="1"/>
        <end position="10"/>
    </location>
</feature>
<feature type="compositionally biased region" description="Basic residues" evidence="1">
    <location>
        <begin position="11"/>
        <end position="26"/>
    </location>
</feature>
<dbReference type="RefSeq" id="XP_007723552.1">
    <property type="nucleotide sequence ID" value="XM_007725362.1"/>
</dbReference>
<feature type="region of interest" description="Disordered" evidence="1">
    <location>
        <begin position="1"/>
        <end position="427"/>
    </location>
</feature>
<evidence type="ECO:0000256" key="1">
    <source>
        <dbReference type="SAM" id="MobiDB-lite"/>
    </source>
</evidence>
<keyword evidence="3" id="KW-1185">Reference proteome</keyword>
<dbReference type="AlphaFoldDB" id="W9YFS2"/>
<gene>
    <name evidence="2" type="ORF">A1O1_04470</name>
</gene>
<feature type="compositionally biased region" description="Basic and acidic residues" evidence="1">
    <location>
        <begin position="478"/>
        <end position="489"/>
    </location>
</feature>